<dbReference type="InterPro" id="IPR011701">
    <property type="entry name" value="MFS"/>
</dbReference>
<evidence type="ECO:0000313" key="9">
    <source>
        <dbReference type="Proteomes" id="UP001300604"/>
    </source>
</evidence>
<dbReference type="RefSeq" id="WP_275845945.1">
    <property type="nucleotide sequence ID" value="NZ_CP135996.1"/>
</dbReference>
<accession>A0AA97DBZ3</accession>
<feature type="transmembrane region" description="Helical" evidence="7">
    <location>
        <begin position="248"/>
        <end position="265"/>
    </location>
</feature>
<feature type="transmembrane region" description="Helical" evidence="7">
    <location>
        <begin position="365"/>
        <end position="385"/>
    </location>
</feature>
<dbReference type="InterPro" id="IPR051788">
    <property type="entry name" value="MFS_Transporter"/>
</dbReference>
<feature type="transmembrane region" description="Helical" evidence="7">
    <location>
        <begin position="45"/>
        <end position="66"/>
    </location>
</feature>
<keyword evidence="9" id="KW-1185">Reference proteome</keyword>
<proteinExistence type="inferred from homology"/>
<evidence type="ECO:0000256" key="5">
    <source>
        <dbReference type="ARBA" id="ARBA00022989"/>
    </source>
</evidence>
<feature type="transmembrane region" description="Helical" evidence="7">
    <location>
        <begin position="102"/>
        <end position="127"/>
    </location>
</feature>
<dbReference type="PANTHER" id="PTHR23514:SF3">
    <property type="entry name" value="BYPASS OF STOP CODON PROTEIN 6"/>
    <property type="match status" value="1"/>
</dbReference>
<evidence type="ECO:0000256" key="2">
    <source>
        <dbReference type="ARBA" id="ARBA00008335"/>
    </source>
</evidence>
<protein>
    <submittedName>
        <fullName evidence="8">MFS transporter</fullName>
    </submittedName>
</protein>
<dbReference type="SUPFAM" id="SSF103473">
    <property type="entry name" value="MFS general substrate transporter"/>
    <property type="match status" value="1"/>
</dbReference>
<dbReference type="Gene3D" id="1.20.1250.20">
    <property type="entry name" value="MFS general substrate transporter like domains"/>
    <property type="match status" value="2"/>
</dbReference>
<sequence length="389" mass="41465">MHSTYRHTRRACYLCYLTQGIVNSLAPLLFTVFQDSYQISFGQLSQLILLNFGTQLCMDFFSVCFVDRIGIRRCMIGSHLTAAAGLVLMGVLPNLIDPFTGLAVAMVCCAMGSGLVEDLVSPILDALPMAGKASSMSLLHSFCCWGQVAVIAGTTLSLHLLGVHSWFILPMLWALVPLVNLIRFLRVPMPPAIPPEEKTPVGSLLHSRLFLLCMLLVLCAGAADLSMSQWSSLFVERGLGVEKMVGDLLGPCLFSVLEGTGRLLYGLFGEKANLHHALLGCSALCVLCYLLTCLSPFAPLSLLGCALCGLSVSLMWPGLYSLAARSFGSGGTSMFGILAVCGDIGCSLGPWLTGFAGAGSRGLQSGLLLAVAFPLIMVFGMLCFCKKAQ</sequence>
<feature type="transmembrane region" description="Helical" evidence="7">
    <location>
        <begin position="209"/>
        <end position="228"/>
    </location>
</feature>
<feature type="transmembrane region" description="Helical" evidence="7">
    <location>
        <begin position="139"/>
        <end position="161"/>
    </location>
</feature>
<feature type="transmembrane region" description="Helical" evidence="7">
    <location>
        <begin position="334"/>
        <end position="353"/>
    </location>
</feature>
<dbReference type="InterPro" id="IPR036259">
    <property type="entry name" value="MFS_trans_sf"/>
</dbReference>
<dbReference type="KEGG" id="carl:PXC00_03640"/>
<feature type="transmembrane region" description="Helical" evidence="7">
    <location>
        <begin position="277"/>
        <end position="294"/>
    </location>
</feature>
<keyword evidence="3" id="KW-0813">Transport</keyword>
<evidence type="ECO:0000256" key="7">
    <source>
        <dbReference type="SAM" id="Phobius"/>
    </source>
</evidence>
<feature type="transmembrane region" description="Helical" evidence="7">
    <location>
        <begin position="167"/>
        <end position="188"/>
    </location>
</feature>
<dbReference type="Pfam" id="PF07690">
    <property type="entry name" value="MFS_1"/>
    <property type="match status" value="1"/>
</dbReference>
<feature type="transmembrane region" description="Helical" evidence="7">
    <location>
        <begin position="78"/>
        <end position="96"/>
    </location>
</feature>
<reference evidence="9" key="3">
    <citation type="submission" date="2024-06" db="EMBL/GenBank/DDBJ databases">
        <authorList>
            <person name="Zeng C."/>
        </authorList>
    </citation>
    <scope>NUCLEOTIDE SEQUENCE [LARGE SCALE GENOMIC DNA]</scope>
    <source>
        <strain evidence="9">ZCY20-5</strain>
    </source>
</reference>
<feature type="transmembrane region" description="Helical" evidence="7">
    <location>
        <begin position="300"/>
        <end position="322"/>
    </location>
</feature>
<dbReference type="EMBL" id="CP135996">
    <property type="protein sequence ID" value="WOC32984.1"/>
    <property type="molecule type" value="Genomic_DNA"/>
</dbReference>
<name>A0AA97DBZ3_9FIRM</name>
<comment type="subcellular location">
    <subcellularLocation>
        <location evidence="1">Cell membrane</location>
        <topology evidence="1">Multi-pass membrane protein</topology>
    </subcellularLocation>
</comment>
<dbReference type="AlphaFoldDB" id="A0AA97DBZ3"/>
<reference evidence="8 9" key="2">
    <citation type="submission" date="2024-06" db="EMBL/GenBank/DDBJ databases">
        <title>Caproicibacterium argilliputei sp. nov, a novel caproic acid producing anaerobic bacterium isolated from pit mud.</title>
        <authorList>
            <person name="Xia S."/>
        </authorList>
    </citation>
    <scope>NUCLEOTIDE SEQUENCE [LARGE SCALE GENOMIC DNA]</scope>
    <source>
        <strain evidence="8 9">ZCY20-5</strain>
    </source>
</reference>
<gene>
    <name evidence="8" type="ORF">PXC00_03640</name>
</gene>
<evidence type="ECO:0000256" key="4">
    <source>
        <dbReference type="ARBA" id="ARBA00022692"/>
    </source>
</evidence>
<evidence type="ECO:0000256" key="3">
    <source>
        <dbReference type="ARBA" id="ARBA00022448"/>
    </source>
</evidence>
<dbReference type="GO" id="GO:0005886">
    <property type="term" value="C:plasma membrane"/>
    <property type="evidence" value="ECO:0007669"/>
    <property type="project" value="UniProtKB-SubCell"/>
</dbReference>
<reference evidence="9" key="1">
    <citation type="submission" date="2024-06" db="EMBL/GenBank/DDBJ databases">
        <title>Caproicibacterium argilliputei sp. nov, a novel caproic acid producing anaerobic bacterium isolated from pit mud.</title>
        <authorList>
            <person name="Zeng C."/>
        </authorList>
    </citation>
    <scope>NUCLEOTIDE SEQUENCE [LARGE SCALE GENOMIC DNA]</scope>
    <source>
        <strain evidence="9">ZCY20-5</strain>
    </source>
</reference>
<comment type="similarity">
    <text evidence="2">Belongs to the major facilitator superfamily.</text>
</comment>
<keyword evidence="4 7" id="KW-0812">Transmembrane</keyword>
<organism evidence="8 9">
    <name type="scientific">Caproicibacterium argilliputei</name>
    <dbReference type="NCBI Taxonomy" id="3030016"/>
    <lineage>
        <taxon>Bacteria</taxon>
        <taxon>Bacillati</taxon>
        <taxon>Bacillota</taxon>
        <taxon>Clostridia</taxon>
        <taxon>Eubacteriales</taxon>
        <taxon>Oscillospiraceae</taxon>
        <taxon>Caproicibacterium</taxon>
    </lineage>
</organism>
<evidence type="ECO:0000256" key="6">
    <source>
        <dbReference type="ARBA" id="ARBA00023136"/>
    </source>
</evidence>
<evidence type="ECO:0000256" key="1">
    <source>
        <dbReference type="ARBA" id="ARBA00004651"/>
    </source>
</evidence>
<dbReference type="Proteomes" id="UP001300604">
    <property type="component" value="Chromosome"/>
</dbReference>
<keyword evidence="6 7" id="KW-0472">Membrane</keyword>
<dbReference type="PANTHER" id="PTHR23514">
    <property type="entry name" value="BYPASS OF STOP CODON PROTEIN 6"/>
    <property type="match status" value="1"/>
</dbReference>
<evidence type="ECO:0000313" key="8">
    <source>
        <dbReference type="EMBL" id="WOC32984.1"/>
    </source>
</evidence>
<keyword evidence="5 7" id="KW-1133">Transmembrane helix</keyword>
<dbReference type="GO" id="GO:0022857">
    <property type="term" value="F:transmembrane transporter activity"/>
    <property type="evidence" value="ECO:0007669"/>
    <property type="project" value="InterPro"/>
</dbReference>
<feature type="transmembrane region" description="Helical" evidence="7">
    <location>
        <begin position="12"/>
        <end position="33"/>
    </location>
</feature>